<gene>
    <name evidence="1" type="ORF">MERGE_001260</name>
</gene>
<dbReference type="Proteomes" id="UP000663699">
    <property type="component" value="Chromosome 15"/>
</dbReference>
<reference evidence="1" key="1">
    <citation type="submission" date="2020-06" db="EMBL/GenBank/DDBJ databases">
        <title>Genomes of multiple members of Pneumocystis genus reveal paths to human pathogen Pneumocystis jirovecii.</title>
        <authorList>
            <person name="Cisse O.H."/>
            <person name="Ma L."/>
            <person name="Dekker J."/>
            <person name="Khil P."/>
            <person name="Jo J."/>
            <person name="Brenchley J."/>
            <person name="Blair R."/>
            <person name="Pahar B."/>
            <person name="Chabe M."/>
            <person name="Van Rompay K.A."/>
            <person name="Keesler R."/>
            <person name="Sukura A."/>
            <person name="Hirsch V."/>
            <person name="Kutty G."/>
            <person name="Liu Y."/>
            <person name="Peng L."/>
            <person name="Chen J."/>
            <person name="Song J."/>
            <person name="Weissenbacher-Lang C."/>
            <person name="Xu J."/>
            <person name="Upham N.S."/>
            <person name="Stajich J.E."/>
            <person name="Cuomo C.A."/>
            <person name="Cushion M.T."/>
            <person name="Kovacs J.A."/>
        </authorList>
    </citation>
    <scope>NUCLEOTIDE SEQUENCE</scope>
    <source>
        <strain evidence="1">2A</strain>
    </source>
</reference>
<proteinExistence type="predicted"/>
<name>A0A899G281_9ASCO</name>
<dbReference type="PANTHER" id="PTHR34105:SF1">
    <property type="entry name" value="PROLINE-, GLUTAMIC ACID- AND LEUCINE-RICH PROTEIN 1"/>
    <property type="match status" value="1"/>
</dbReference>
<protein>
    <submittedName>
        <fullName evidence="1">Uncharacterized protein</fullName>
    </submittedName>
</protein>
<evidence type="ECO:0000313" key="2">
    <source>
        <dbReference type="Proteomes" id="UP000663699"/>
    </source>
</evidence>
<organism evidence="1 2">
    <name type="scientific">Pneumocystis wakefieldiae</name>
    <dbReference type="NCBI Taxonomy" id="38082"/>
    <lineage>
        <taxon>Eukaryota</taxon>
        <taxon>Fungi</taxon>
        <taxon>Dikarya</taxon>
        <taxon>Ascomycota</taxon>
        <taxon>Taphrinomycotina</taxon>
        <taxon>Pneumocystomycetes</taxon>
        <taxon>Pneumocystaceae</taxon>
        <taxon>Pneumocystis</taxon>
    </lineage>
</organism>
<accession>A0A899G281</accession>
<sequence>MGMRAMREPAMNRPDVQKGLFSVLSRLHLCEAKDCGQERWSSGVLSCIFSLHHIIDHFFEDSMSGLEGGWEGRPGQAGALLAGPRTCAGPSDWEWEALPDDFYEAIEQGQQRFEKCTQIIQHHLNQSTPYASLQHQLHIKHKTGARQQGKVAIAYKDPPGIKCFAASFWPNSPSWPYVHQGERVNVRSQVKTCKTNTLFQNVGPSFSSCKSIDVVVEEALNDLNQFLTISQPIPILDHKSGSRKNKSKNLTPSDFGLQKEYPEDVAKAALNLISSAISFLPPGLLSSVQRSLIDKTVISVALFPDLREKLRKQIYNSLINNVLSPGNTQAIILPHVIRIFEEAGKETDIFRHQMKSFSHMKFLTIDAILHPRFPPLQRKLEETLKKDNDKSEILQKTNEIYFKHLKYDNISNTADICHVQSNCSMWKSSEKEPLHITQDAASDPTVESEERLESLNQHYFKAFLNNDTQNNHLSENILEPQIKTTEKETNLYSIAIENESNNLSDTEIPIIVMEDSSNEE</sequence>
<dbReference type="GO" id="GO:0006364">
    <property type="term" value="P:rRNA processing"/>
    <property type="evidence" value="ECO:0007669"/>
    <property type="project" value="TreeGrafter"/>
</dbReference>
<dbReference type="EMBL" id="CP054546">
    <property type="protein sequence ID" value="QSL66873.1"/>
    <property type="molecule type" value="Genomic_DNA"/>
</dbReference>
<dbReference type="AlphaFoldDB" id="A0A899G281"/>
<dbReference type="PANTHER" id="PTHR34105">
    <property type="entry name" value="PROLINE-, GLUTAMIC ACID- AND LEUCINE-RICH PROTEIN 1"/>
    <property type="match status" value="1"/>
</dbReference>
<keyword evidence="2" id="KW-1185">Reference proteome</keyword>
<evidence type="ECO:0000313" key="1">
    <source>
        <dbReference type="EMBL" id="QSL66873.1"/>
    </source>
</evidence>
<dbReference type="OrthoDB" id="20900at2759"/>
<dbReference type="GO" id="GO:0005634">
    <property type="term" value="C:nucleus"/>
    <property type="evidence" value="ECO:0007669"/>
    <property type="project" value="TreeGrafter"/>
</dbReference>